<accession>A0ACC6QS65</accession>
<keyword evidence="2" id="KW-1185">Reference proteome</keyword>
<protein>
    <submittedName>
        <fullName evidence="1">VOC family protein</fullName>
    </submittedName>
</protein>
<dbReference type="EMBL" id="JBBKAI010000002">
    <property type="protein sequence ID" value="MEJ8661363.1"/>
    <property type="molecule type" value="Genomic_DNA"/>
</dbReference>
<reference evidence="1" key="1">
    <citation type="submission" date="2024-03" db="EMBL/GenBank/DDBJ databases">
        <title>Novel Streptomyces species of biotechnological and ecological value are a feature of Machair soil.</title>
        <authorList>
            <person name="Prole J.R."/>
            <person name="Goodfellow M."/>
            <person name="Allenby N."/>
            <person name="Ward A.C."/>
        </authorList>
    </citation>
    <scope>NUCLEOTIDE SEQUENCE</scope>
    <source>
        <strain evidence="1">MS1.AVA.4</strain>
    </source>
</reference>
<evidence type="ECO:0000313" key="1">
    <source>
        <dbReference type="EMBL" id="MEJ8661363.1"/>
    </source>
</evidence>
<comment type="caution">
    <text evidence="1">The sequence shown here is derived from an EMBL/GenBank/DDBJ whole genome shotgun (WGS) entry which is preliminary data.</text>
</comment>
<gene>
    <name evidence="1" type="ORF">WKI58_33485</name>
</gene>
<dbReference type="Proteomes" id="UP001375539">
    <property type="component" value="Unassembled WGS sequence"/>
</dbReference>
<sequence>MASRLNPYISFSGDARQALEFYRSVLGGELRLSTFGEFGGPGGGTGQDDKIMHGMLETSSGFTLMGADTPPGMEFRPGTNFAVSLSGDDADELKGYWEKLSDGGNVAVPLEKQMWGDVFGMCTDKFGIAWMVNISEQQS</sequence>
<evidence type="ECO:0000313" key="2">
    <source>
        <dbReference type="Proteomes" id="UP001375539"/>
    </source>
</evidence>
<organism evidence="1 2">
    <name type="scientific">Streptomyces pratisoli</name>
    <dbReference type="NCBI Taxonomy" id="3139917"/>
    <lineage>
        <taxon>Bacteria</taxon>
        <taxon>Bacillati</taxon>
        <taxon>Actinomycetota</taxon>
        <taxon>Actinomycetes</taxon>
        <taxon>Kitasatosporales</taxon>
        <taxon>Streptomycetaceae</taxon>
        <taxon>Streptomyces</taxon>
    </lineage>
</organism>
<name>A0ACC6QS65_9ACTN</name>
<proteinExistence type="predicted"/>